<dbReference type="PANTHER" id="PTHR37166:SF1">
    <property type="entry name" value="PROTEIN FLAG"/>
    <property type="match status" value="1"/>
</dbReference>
<dbReference type="Gene3D" id="3.30.160.170">
    <property type="entry name" value="FlaG-like"/>
    <property type="match status" value="1"/>
</dbReference>
<evidence type="ECO:0000256" key="1">
    <source>
        <dbReference type="SAM" id="MobiDB-lite"/>
    </source>
</evidence>
<gene>
    <name evidence="2" type="ORF">HQ393_03510</name>
</gene>
<proteinExistence type="predicted"/>
<feature type="region of interest" description="Disordered" evidence="1">
    <location>
        <begin position="1"/>
        <end position="25"/>
    </location>
</feature>
<dbReference type="RefSeq" id="WP_179357481.1">
    <property type="nucleotide sequence ID" value="NZ_CP058627.1"/>
</dbReference>
<dbReference type="SUPFAM" id="SSF160214">
    <property type="entry name" value="FlaG-like"/>
    <property type="match status" value="1"/>
</dbReference>
<evidence type="ECO:0000313" key="2">
    <source>
        <dbReference type="EMBL" id="QLG87398.1"/>
    </source>
</evidence>
<dbReference type="PANTHER" id="PTHR37166">
    <property type="entry name" value="PROTEIN FLAG"/>
    <property type="match status" value="1"/>
</dbReference>
<dbReference type="InterPro" id="IPR005186">
    <property type="entry name" value="FlaG"/>
</dbReference>
<accession>A0A7H9BGR3</accession>
<keyword evidence="2" id="KW-0282">Flagellum</keyword>
<protein>
    <submittedName>
        <fullName evidence="2">Flagellar protein FlaG</fullName>
    </submittedName>
</protein>
<keyword evidence="2" id="KW-0969">Cilium</keyword>
<dbReference type="EMBL" id="CP058627">
    <property type="protein sequence ID" value="QLG87398.1"/>
    <property type="molecule type" value="Genomic_DNA"/>
</dbReference>
<keyword evidence="3" id="KW-1185">Reference proteome</keyword>
<dbReference type="AlphaFoldDB" id="A0A7H9BGR3"/>
<dbReference type="InterPro" id="IPR035924">
    <property type="entry name" value="FlaG-like_sf"/>
</dbReference>
<dbReference type="KEGG" id="chiz:HQ393_03510"/>
<dbReference type="Pfam" id="PF03646">
    <property type="entry name" value="FlaG"/>
    <property type="match status" value="1"/>
</dbReference>
<organism evidence="2 3">
    <name type="scientific">Chitinibacter bivalviorum</name>
    <dbReference type="NCBI Taxonomy" id="2739434"/>
    <lineage>
        <taxon>Bacteria</taxon>
        <taxon>Pseudomonadati</taxon>
        <taxon>Pseudomonadota</taxon>
        <taxon>Betaproteobacteria</taxon>
        <taxon>Neisseriales</taxon>
        <taxon>Chitinibacteraceae</taxon>
        <taxon>Chitinibacter</taxon>
    </lineage>
</organism>
<evidence type="ECO:0000313" key="3">
    <source>
        <dbReference type="Proteomes" id="UP000509597"/>
    </source>
</evidence>
<keyword evidence="2" id="KW-0966">Cell projection</keyword>
<name>A0A7H9BGR3_9NEIS</name>
<sequence>MQIQSVNVTPALSSQTQNETLHQNGTIKAEQAVAPVQAGPTAVQAIDPKQQAKDVEDAVKKINETVQALNQNVGLEFSTDQDTKIQLVRLIDTKSKEILRQIPSAEVISIAKALDRLQGLLVRDKA</sequence>
<reference evidence="2 3" key="1">
    <citation type="submission" date="2020-07" db="EMBL/GenBank/DDBJ databases">
        <title>Complete genome sequence of Chitinibacter sp. 2T18.</title>
        <authorList>
            <person name="Bae J.-W."/>
            <person name="Choi J.-W."/>
        </authorList>
    </citation>
    <scope>NUCLEOTIDE SEQUENCE [LARGE SCALE GENOMIC DNA]</scope>
    <source>
        <strain evidence="2 3">2T18</strain>
    </source>
</reference>
<dbReference type="Proteomes" id="UP000509597">
    <property type="component" value="Chromosome"/>
</dbReference>